<feature type="domain" description="Methyl-accepting transducer" evidence="8">
    <location>
        <begin position="475"/>
        <end position="732"/>
    </location>
</feature>
<protein>
    <recommendedName>
        <fullName evidence="12">Methyl-accepting chemotaxis protein</fullName>
    </recommendedName>
</protein>
<dbReference type="InterPro" id="IPR003660">
    <property type="entry name" value="HAMP_dom"/>
</dbReference>
<evidence type="ECO:0008006" key="12">
    <source>
        <dbReference type="Google" id="ProtNLM"/>
    </source>
</evidence>
<dbReference type="Pfam" id="PF00015">
    <property type="entry name" value="MCPsignal"/>
    <property type="match status" value="1"/>
</dbReference>
<dbReference type="InterPro" id="IPR004089">
    <property type="entry name" value="MCPsignal_dom"/>
</dbReference>
<evidence type="ECO:0000259" key="8">
    <source>
        <dbReference type="PROSITE" id="PS50111"/>
    </source>
</evidence>
<keyword evidence="4 6" id="KW-0807">Transducer</keyword>
<evidence type="ECO:0000256" key="5">
    <source>
        <dbReference type="ARBA" id="ARBA00029447"/>
    </source>
</evidence>
<dbReference type="CDD" id="cd06225">
    <property type="entry name" value="HAMP"/>
    <property type="match status" value="1"/>
</dbReference>
<keyword evidence="11" id="KW-1185">Reference proteome</keyword>
<keyword evidence="3 7" id="KW-0472">Membrane</keyword>
<keyword evidence="7" id="KW-0812">Transmembrane</keyword>
<gene>
    <name evidence="10" type="ORF">DLM86_14425</name>
</gene>
<reference evidence="10 11" key="1">
    <citation type="submission" date="2018-05" db="EMBL/GenBank/DDBJ databases">
        <title>Paenibacillus flagellatus sp. nov., isolated from selenium mineral soil.</title>
        <authorList>
            <person name="Dai X."/>
        </authorList>
    </citation>
    <scope>NUCLEOTIDE SEQUENCE [LARGE SCALE GENOMIC DNA]</scope>
    <source>
        <strain evidence="10 11">DXL2</strain>
    </source>
</reference>
<evidence type="ECO:0000259" key="9">
    <source>
        <dbReference type="PROSITE" id="PS50885"/>
    </source>
</evidence>
<dbReference type="Gene3D" id="6.10.340.10">
    <property type="match status" value="1"/>
</dbReference>
<evidence type="ECO:0000256" key="6">
    <source>
        <dbReference type="PROSITE-ProRule" id="PRU00284"/>
    </source>
</evidence>
<comment type="similarity">
    <text evidence="5">Belongs to the methyl-accepting chemotaxis (MCP) protein family.</text>
</comment>
<dbReference type="Gene3D" id="1.10.287.950">
    <property type="entry name" value="Methyl-accepting chemotaxis protein"/>
    <property type="match status" value="1"/>
</dbReference>
<comment type="subcellular location">
    <subcellularLocation>
        <location evidence="1">Cell membrane</location>
    </subcellularLocation>
</comment>
<keyword evidence="7" id="KW-1133">Transmembrane helix</keyword>
<dbReference type="PROSITE" id="PS50111">
    <property type="entry name" value="CHEMOTAXIS_TRANSDUC_2"/>
    <property type="match status" value="1"/>
</dbReference>
<dbReference type="SMART" id="SM00304">
    <property type="entry name" value="HAMP"/>
    <property type="match status" value="1"/>
</dbReference>
<feature type="transmembrane region" description="Helical" evidence="7">
    <location>
        <begin position="104"/>
        <end position="124"/>
    </location>
</feature>
<dbReference type="SUPFAM" id="SSF58104">
    <property type="entry name" value="Methyl-accepting chemotaxis protein (MCP) signaling domain"/>
    <property type="match status" value="1"/>
</dbReference>
<evidence type="ECO:0000256" key="2">
    <source>
        <dbReference type="ARBA" id="ARBA00022475"/>
    </source>
</evidence>
<evidence type="ECO:0000256" key="3">
    <source>
        <dbReference type="ARBA" id="ARBA00023136"/>
    </source>
</evidence>
<comment type="caution">
    <text evidence="10">The sequence shown here is derived from an EMBL/GenBank/DDBJ whole genome shotgun (WGS) entry which is preliminary data.</text>
</comment>
<feature type="transmembrane region" description="Helical" evidence="7">
    <location>
        <begin position="378"/>
        <end position="401"/>
    </location>
</feature>
<accession>A0A2V5KQY8</accession>
<evidence type="ECO:0000256" key="7">
    <source>
        <dbReference type="SAM" id="Phobius"/>
    </source>
</evidence>
<dbReference type="PROSITE" id="PS50885">
    <property type="entry name" value="HAMP"/>
    <property type="match status" value="1"/>
</dbReference>
<dbReference type="GO" id="GO:0005886">
    <property type="term" value="C:plasma membrane"/>
    <property type="evidence" value="ECO:0007669"/>
    <property type="project" value="UniProtKB-SubCell"/>
</dbReference>
<evidence type="ECO:0000313" key="10">
    <source>
        <dbReference type="EMBL" id="PYI53757.1"/>
    </source>
</evidence>
<name>A0A2V5KQY8_9BACL</name>
<dbReference type="Pfam" id="PF00672">
    <property type="entry name" value="HAMP"/>
    <property type="match status" value="1"/>
</dbReference>
<evidence type="ECO:0000256" key="4">
    <source>
        <dbReference type="ARBA" id="ARBA00023224"/>
    </source>
</evidence>
<proteinExistence type="inferred from homology"/>
<sequence>MSVPPIRLTAGKMMGLTFRPCISIIVPLTSRKGKSRREIRSGSRHGGRVRQNAFFLHRIARSRSIVPEMRRGIMAVVVIRTNIRQHSATGADGMGNMRSIKYKIIWPILIVIALVTAAMAWVIYGETAASVERKGYTTLEAAKIGVENALYARKTAEDVMEKEMIGQAVLVSYMAEKGLSFDQVTALAKRAGIDDIWLTDAKGSTVLTTAGPDVKFNFAADPKQQAYEFMGLIDGGKTTVVQPAQPRTVDPKVYKYVGVSGWSAPRIVQVGRDGAKLTELESRIGAKPLIEQLKRDVGGDVLFAAIVDANGKPAFASDETLTELDAAVAGFVTSGLQAKENRTFSSTFGGSRVTYYASPLSSGQSLLLAMSTGVLDRILWTTVVSVLLACLVSGGVLFYVVNRQFRRLDGLKLAMDELSQGEGDLTRRLPVASRDEIGELSAAMNRFIEKIRAIVTEVKGTTGTGKREADDIDRLSGQTKDIAREMNATMEQVAAAAGRQAEEAERGMGGVHELAGLLDGYRERTSELDDSNRRLQHTERIGTEAVGALLAAIADNVRIVGEAGRSLDQLRGDIEAVADMAEAITAISQQTGLLALNASIEAARAGEHGQGFAVVASEVRKLADQASASAERIRELLDNVTRSAGDTGKAMGGAIRLAQEQERSAATTSEAFEAMRRTLERMNELIGQLAGGMSQLEEKKNGIVSMIEAVSAASEETAAGAEEILASVDSQLKKFEDMNEKARTLNRHMSRLQDEVNLFKV</sequence>
<keyword evidence="2" id="KW-1003">Cell membrane</keyword>
<feature type="domain" description="HAMP" evidence="9">
    <location>
        <begin position="402"/>
        <end position="456"/>
    </location>
</feature>
<evidence type="ECO:0000313" key="11">
    <source>
        <dbReference type="Proteomes" id="UP000247476"/>
    </source>
</evidence>
<evidence type="ECO:0000256" key="1">
    <source>
        <dbReference type="ARBA" id="ARBA00004236"/>
    </source>
</evidence>
<dbReference type="Proteomes" id="UP000247476">
    <property type="component" value="Unassembled WGS sequence"/>
</dbReference>
<dbReference type="SMART" id="SM00283">
    <property type="entry name" value="MA"/>
    <property type="match status" value="1"/>
</dbReference>
<organism evidence="10 11">
    <name type="scientific">Paenibacillus flagellatus</name>
    <dbReference type="NCBI Taxonomy" id="2211139"/>
    <lineage>
        <taxon>Bacteria</taxon>
        <taxon>Bacillati</taxon>
        <taxon>Bacillota</taxon>
        <taxon>Bacilli</taxon>
        <taxon>Bacillales</taxon>
        <taxon>Paenibacillaceae</taxon>
        <taxon>Paenibacillus</taxon>
    </lineage>
</organism>
<dbReference type="AlphaFoldDB" id="A0A2V5KQY8"/>
<dbReference type="EMBL" id="QJVJ01000006">
    <property type="protein sequence ID" value="PYI53757.1"/>
    <property type="molecule type" value="Genomic_DNA"/>
</dbReference>
<dbReference type="PANTHER" id="PTHR32089">
    <property type="entry name" value="METHYL-ACCEPTING CHEMOTAXIS PROTEIN MCPB"/>
    <property type="match status" value="1"/>
</dbReference>
<dbReference type="PANTHER" id="PTHR32089:SF114">
    <property type="entry name" value="METHYL-ACCEPTING CHEMOTAXIS PROTEIN MCPB"/>
    <property type="match status" value="1"/>
</dbReference>
<dbReference type="GO" id="GO:0007165">
    <property type="term" value="P:signal transduction"/>
    <property type="evidence" value="ECO:0007669"/>
    <property type="project" value="UniProtKB-KW"/>
</dbReference>